<feature type="region of interest" description="Disordered" evidence="1">
    <location>
        <begin position="207"/>
        <end position="232"/>
    </location>
</feature>
<dbReference type="GO" id="GO:0005886">
    <property type="term" value="C:plasma membrane"/>
    <property type="evidence" value="ECO:0007669"/>
    <property type="project" value="TreeGrafter"/>
</dbReference>
<evidence type="ECO:0000256" key="1">
    <source>
        <dbReference type="SAM" id="MobiDB-lite"/>
    </source>
</evidence>
<dbReference type="AlphaFoldDB" id="A0A380HMQ2"/>
<feature type="transmembrane region" description="Helical" evidence="2">
    <location>
        <begin position="108"/>
        <end position="127"/>
    </location>
</feature>
<feature type="transmembrane region" description="Helical" evidence="2">
    <location>
        <begin position="30"/>
        <end position="54"/>
    </location>
</feature>
<keyword evidence="2" id="KW-0812">Transmembrane</keyword>
<sequence>MERSIGFGQALKLFWKNYVNFKGRSRRSEYWFMALWNIIFMMPALILYIIGLIMTVSGAASSSEELVAIGVILLFLSICYALIYSLATLIPGWALLIRRFHDMGRTMLMPLIYLGVIVISYPVLFVVNIQDPEYNNPVYIIFFAIIFLVYIALGIYMLVICCLDSERKTNKYGASHKYGNHIQSSTNTYANQDAPIHEDTNVKHVNSEENAFSEEVNTSDENATKKDDNFKY</sequence>
<gene>
    <name evidence="3" type="primary">yhaH_2</name>
    <name evidence="3" type="ORF">NCTC7688_00726</name>
</gene>
<organism evidence="3 4">
    <name type="scientific">Staphylococcus saprophyticus</name>
    <dbReference type="NCBI Taxonomy" id="29385"/>
    <lineage>
        <taxon>Bacteria</taxon>
        <taxon>Bacillati</taxon>
        <taxon>Bacillota</taxon>
        <taxon>Bacilli</taxon>
        <taxon>Bacillales</taxon>
        <taxon>Staphylococcaceae</taxon>
        <taxon>Staphylococcus</taxon>
    </lineage>
</organism>
<keyword evidence="2" id="KW-1133">Transmembrane helix</keyword>
<accession>A0A380HMQ2</accession>
<feature type="compositionally biased region" description="Basic and acidic residues" evidence="1">
    <location>
        <begin position="222"/>
        <end position="232"/>
    </location>
</feature>
<proteinExistence type="predicted"/>
<evidence type="ECO:0000313" key="4">
    <source>
        <dbReference type="Proteomes" id="UP000254707"/>
    </source>
</evidence>
<feature type="transmembrane region" description="Helical" evidence="2">
    <location>
        <begin position="139"/>
        <end position="163"/>
    </location>
</feature>
<evidence type="ECO:0000256" key="2">
    <source>
        <dbReference type="SAM" id="Phobius"/>
    </source>
</evidence>
<evidence type="ECO:0000313" key="3">
    <source>
        <dbReference type="EMBL" id="SUM82230.1"/>
    </source>
</evidence>
<dbReference type="RefSeq" id="WP_069838158.1">
    <property type="nucleotide sequence ID" value="NZ_CAXOQR010000003.1"/>
</dbReference>
<dbReference type="PANTHER" id="PTHR34980:SF2">
    <property type="entry name" value="INNER MEMBRANE PROTEIN YHAH-RELATED"/>
    <property type="match status" value="1"/>
</dbReference>
<reference evidence="3 4" key="1">
    <citation type="submission" date="2018-06" db="EMBL/GenBank/DDBJ databases">
        <authorList>
            <consortium name="Pathogen Informatics"/>
            <person name="Doyle S."/>
        </authorList>
    </citation>
    <scope>NUCLEOTIDE SEQUENCE [LARGE SCALE GENOMIC DNA]</scope>
    <source>
        <strain evidence="3 4">NCTC7688</strain>
    </source>
</reference>
<keyword evidence="2" id="KW-0472">Membrane</keyword>
<dbReference type="Proteomes" id="UP000254707">
    <property type="component" value="Unassembled WGS sequence"/>
</dbReference>
<feature type="transmembrane region" description="Helical" evidence="2">
    <location>
        <begin position="66"/>
        <end position="96"/>
    </location>
</feature>
<dbReference type="InterPro" id="IPR008523">
    <property type="entry name" value="DUF805"/>
</dbReference>
<dbReference type="Pfam" id="PF05656">
    <property type="entry name" value="DUF805"/>
    <property type="match status" value="1"/>
</dbReference>
<protein>
    <submittedName>
        <fullName evidence="3">Integral membrane protein</fullName>
    </submittedName>
</protein>
<dbReference type="EMBL" id="UHED01000001">
    <property type="protein sequence ID" value="SUM82230.1"/>
    <property type="molecule type" value="Genomic_DNA"/>
</dbReference>
<name>A0A380HMQ2_STASA</name>
<dbReference type="PANTHER" id="PTHR34980">
    <property type="entry name" value="INNER MEMBRANE PROTEIN-RELATED-RELATED"/>
    <property type="match status" value="1"/>
</dbReference>